<keyword evidence="2" id="KW-1185">Reference proteome</keyword>
<accession>S2E0A5</accession>
<sequence length="48" mass="5348">MKYNDCTGDFVRNLPFNRTIQELKSTPVADGTKTEAGLQSHHTGIEII</sequence>
<evidence type="ECO:0000313" key="2">
    <source>
        <dbReference type="Proteomes" id="UP000006073"/>
    </source>
</evidence>
<comment type="caution">
    <text evidence="1">The sequence shown here is derived from an EMBL/GenBank/DDBJ whole genome shotgun (WGS) entry which is preliminary data.</text>
</comment>
<gene>
    <name evidence="1" type="ORF">A33Q_1670</name>
</gene>
<name>S2E0A5_INDAL</name>
<dbReference type="STRING" id="1189612.A33Q_1670"/>
<evidence type="ECO:0000313" key="1">
    <source>
        <dbReference type="EMBL" id="EOZ97861.1"/>
    </source>
</evidence>
<dbReference type="EMBL" id="ALWO02000027">
    <property type="protein sequence ID" value="EOZ97861.1"/>
    <property type="molecule type" value="Genomic_DNA"/>
</dbReference>
<protein>
    <submittedName>
        <fullName evidence="1">Uncharacterized protein</fullName>
    </submittedName>
</protein>
<proteinExistence type="predicted"/>
<dbReference type="AlphaFoldDB" id="S2E0A5"/>
<reference evidence="1 2" key="1">
    <citation type="journal article" date="2013" name="Genome Announc.">
        <title>Draft Genome Sequence of Indibacter alkaliphilus Strain LW1T, Isolated from Lonar Lake, a Haloalkaline Lake in the Buldana District of Maharashtra, India.</title>
        <authorList>
            <person name="Singh A."/>
            <person name="Kumar Jangir P."/>
            <person name="Sharma R."/>
            <person name="Singh A."/>
            <person name="Kumar Pinnaka A."/>
            <person name="Shivaji S."/>
        </authorList>
    </citation>
    <scope>NUCLEOTIDE SEQUENCE [LARGE SCALE GENOMIC DNA]</scope>
    <source>
        <strain evidence="2">CCUG 57479 / KCTC 22604 / LW1</strain>
    </source>
</reference>
<dbReference type="Proteomes" id="UP000006073">
    <property type="component" value="Unassembled WGS sequence"/>
</dbReference>
<organism evidence="1 2">
    <name type="scientific">Indibacter alkaliphilus (strain CCUG 57479 / KCTC 22604 / LW1)</name>
    <dbReference type="NCBI Taxonomy" id="1189612"/>
    <lineage>
        <taxon>Bacteria</taxon>
        <taxon>Pseudomonadati</taxon>
        <taxon>Bacteroidota</taxon>
        <taxon>Cytophagia</taxon>
        <taxon>Cytophagales</taxon>
        <taxon>Cyclobacteriaceae</taxon>
    </lineage>
</organism>